<keyword evidence="3 6" id="KW-0479">Metal-binding</keyword>
<reference evidence="9" key="2">
    <citation type="journal article" date="2020" name="Microorganisms">
        <title>Osmotic Adaptation and Compatible Solute Biosynthesis of Phototrophic Bacteria as Revealed from Genome Analyses.</title>
        <authorList>
            <person name="Imhoff J.F."/>
            <person name="Rahn T."/>
            <person name="Kunzel S."/>
            <person name="Keller A."/>
            <person name="Neulinger S.C."/>
        </authorList>
    </citation>
    <scope>NUCLEOTIDE SEQUENCE</scope>
    <source>
        <strain evidence="9">DSM 11080</strain>
    </source>
</reference>
<feature type="binding site" evidence="6">
    <location>
        <position position="53"/>
    </location>
    <ligand>
        <name>Fe cation</name>
        <dbReference type="ChEBI" id="CHEBI:24875"/>
        <label>1</label>
    </ligand>
</feature>
<dbReference type="GO" id="GO:0006826">
    <property type="term" value="P:iron ion transport"/>
    <property type="evidence" value="ECO:0007669"/>
    <property type="project" value="InterPro"/>
</dbReference>
<evidence type="ECO:0000256" key="6">
    <source>
        <dbReference type="PIRSR" id="PIRSR601519-1"/>
    </source>
</evidence>
<feature type="domain" description="Ferritin-like diiron" evidence="8">
    <location>
        <begin position="1"/>
        <end position="145"/>
    </location>
</feature>
<comment type="similarity">
    <text evidence="1 7">Belongs to the ferritin family. Prokaryotic subfamily.</text>
</comment>
<keyword evidence="4" id="KW-0560">Oxidoreductase</keyword>
<dbReference type="InterPro" id="IPR012347">
    <property type="entry name" value="Ferritin-like"/>
</dbReference>
<feature type="binding site" evidence="6">
    <location>
        <position position="94"/>
    </location>
    <ligand>
        <name>Fe cation</name>
        <dbReference type="ChEBI" id="CHEBI:24875"/>
        <label>1</label>
    </ligand>
</feature>
<evidence type="ECO:0000313" key="9">
    <source>
        <dbReference type="EMBL" id="MBK1704457.1"/>
    </source>
</evidence>
<name>A0AAJ0U437_9GAMM</name>
<dbReference type="InterPro" id="IPR001519">
    <property type="entry name" value="Ferritin"/>
</dbReference>
<gene>
    <name evidence="9" type="ORF">CKO40_07880</name>
</gene>
<comment type="catalytic activity">
    <reaction evidence="7">
        <text>4 Fe(2+) + O2 + 6 H2O = 4 iron(III) oxide-hydroxide + 12 H(+)</text>
        <dbReference type="Rhea" id="RHEA:11972"/>
        <dbReference type="ChEBI" id="CHEBI:15377"/>
        <dbReference type="ChEBI" id="CHEBI:15378"/>
        <dbReference type="ChEBI" id="CHEBI:15379"/>
        <dbReference type="ChEBI" id="CHEBI:29033"/>
        <dbReference type="ChEBI" id="CHEBI:78619"/>
        <dbReference type="EC" id="1.16.3.2"/>
    </reaction>
</comment>
<dbReference type="GO" id="GO:0042802">
    <property type="term" value="F:identical protein binding"/>
    <property type="evidence" value="ECO:0007669"/>
    <property type="project" value="UniProtKB-ARBA"/>
</dbReference>
<dbReference type="PANTHER" id="PTHR11431">
    <property type="entry name" value="FERRITIN"/>
    <property type="match status" value="1"/>
</dbReference>
<evidence type="ECO:0000256" key="3">
    <source>
        <dbReference type="ARBA" id="ARBA00022723"/>
    </source>
</evidence>
<dbReference type="PROSITE" id="PS50905">
    <property type="entry name" value="FERRITIN_LIKE"/>
    <property type="match status" value="1"/>
</dbReference>
<evidence type="ECO:0000313" key="10">
    <source>
        <dbReference type="Proteomes" id="UP001296776"/>
    </source>
</evidence>
<comment type="subcellular location">
    <subcellularLocation>
        <location evidence="7">Cytoplasm</location>
    </subcellularLocation>
</comment>
<keyword evidence="5 6" id="KW-0408">Iron</keyword>
<organism evidence="9 10">
    <name type="scientific">Halochromatium glycolicum</name>
    <dbReference type="NCBI Taxonomy" id="85075"/>
    <lineage>
        <taxon>Bacteria</taxon>
        <taxon>Pseudomonadati</taxon>
        <taxon>Pseudomonadota</taxon>
        <taxon>Gammaproteobacteria</taxon>
        <taxon>Chromatiales</taxon>
        <taxon>Chromatiaceae</taxon>
        <taxon>Halochromatium</taxon>
    </lineage>
</organism>
<dbReference type="GO" id="GO:0006879">
    <property type="term" value="P:intracellular iron ion homeostasis"/>
    <property type="evidence" value="ECO:0007669"/>
    <property type="project" value="UniProtKB-KW"/>
</dbReference>
<evidence type="ECO:0000256" key="7">
    <source>
        <dbReference type="RuleBase" id="RU361145"/>
    </source>
</evidence>
<feature type="binding site" evidence="6">
    <location>
        <position position="50"/>
    </location>
    <ligand>
        <name>Fe cation</name>
        <dbReference type="ChEBI" id="CHEBI:24875"/>
        <label>1</label>
    </ligand>
</feature>
<dbReference type="GO" id="GO:0008198">
    <property type="term" value="F:ferrous iron binding"/>
    <property type="evidence" value="ECO:0007669"/>
    <property type="project" value="TreeGrafter"/>
</dbReference>
<keyword evidence="2 7" id="KW-0409">Iron storage</keyword>
<evidence type="ECO:0000256" key="5">
    <source>
        <dbReference type="ARBA" id="ARBA00023004"/>
    </source>
</evidence>
<dbReference type="EMBL" id="NRSJ01000010">
    <property type="protein sequence ID" value="MBK1704457.1"/>
    <property type="molecule type" value="Genomic_DNA"/>
</dbReference>
<sequence length="174" mass="19221">MISDDMASRINAQINRELFSAYFYLGLSAQAESSNLKGTAAWFMAKHGEEMTHALKMYRYLLDQDAIVALDPVEAPPAKTAGITDMFERTLSHERAVTQAINDLVDHAAQEKDHATHIFLQWFVTEQIEEEATVNDILGRLRLFGDQGQGLLMIDNELAGAAKRVAAAAPATEV</sequence>
<dbReference type="FunFam" id="1.20.1260.10:FF:000001">
    <property type="entry name" value="Non-heme ferritin"/>
    <property type="match status" value="1"/>
</dbReference>
<comment type="function">
    <text evidence="7">Iron-storage protein.</text>
</comment>
<dbReference type="Pfam" id="PF00210">
    <property type="entry name" value="Ferritin"/>
    <property type="match status" value="1"/>
</dbReference>
<dbReference type="InterPro" id="IPR009078">
    <property type="entry name" value="Ferritin-like_SF"/>
</dbReference>
<evidence type="ECO:0000256" key="2">
    <source>
        <dbReference type="ARBA" id="ARBA00022434"/>
    </source>
</evidence>
<comment type="caution">
    <text evidence="9">The sequence shown here is derived from an EMBL/GenBank/DDBJ whole genome shotgun (WGS) entry which is preliminary data.</text>
</comment>
<dbReference type="PANTHER" id="PTHR11431:SF127">
    <property type="entry name" value="BACTERIAL NON-HEME FERRITIN"/>
    <property type="match status" value="1"/>
</dbReference>
<accession>A0AAJ0U437</accession>
<dbReference type="CDD" id="cd01055">
    <property type="entry name" value="Nonheme_Ferritin"/>
    <property type="match status" value="1"/>
</dbReference>
<protein>
    <recommendedName>
        <fullName evidence="7">Ferritin</fullName>
        <ecNumber evidence="7">1.16.3.2</ecNumber>
    </recommendedName>
</protein>
<keyword evidence="10" id="KW-1185">Reference proteome</keyword>
<evidence type="ECO:0000256" key="4">
    <source>
        <dbReference type="ARBA" id="ARBA00023002"/>
    </source>
</evidence>
<dbReference type="InterPro" id="IPR008331">
    <property type="entry name" value="Ferritin_DPS_dom"/>
</dbReference>
<dbReference type="InterPro" id="IPR009040">
    <property type="entry name" value="Ferritin-like_diiron"/>
</dbReference>
<dbReference type="Proteomes" id="UP001296776">
    <property type="component" value="Unassembled WGS sequence"/>
</dbReference>
<dbReference type="EC" id="1.16.3.2" evidence="7"/>
<reference evidence="9" key="1">
    <citation type="submission" date="2017-08" db="EMBL/GenBank/DDBJ databases">
        <authorList>
            <person name="Imhoff J.F."/>
            <person name="Rahn T."/>
            <person name="Kuenzel S."/>
            <person name="Neulinger S.C."/>
        </authorList>
    </citation>
    <scope>NUCLEOTIDE SEQUENCE</scope>
    <source>
        <strain evidence="9">DSM 11080</strain>
    </source>
</reference>
<dbReference type="AlphaFoldDB" id="A0AAJ0U437"/>
<dbReference type="InterPro" id="IPR041719">
    <property type="entry name" value="Ferritin_prok"/>
</dbReference>
<dbReference type="GO" id="GO:0004322">
    <property type="term" value="F:ferroxidase activity"/>
    <property type="evidence" value="ECO:0007669"/>
    <property type="project" value="TreeGrafter"/>
</dbReference>
<dbReference type="GO" id="GO:0005829">
    <property type="term" value="C:cytosol"/>
    <property type="evidence" value="ECO:0007669"/>
    <property type="project" value="TreeGrafter"/>
</dbReference>
<dbReference type="GO" id="GO:0008199">
    <property type="term" value="F:ferric iron binding"/>
    <property type="evidence" value="ECO:0007669"/>
    <property type="project" value="InterPro"/>
</dbReference>
<evidence type="ECO:0000259" key="8">
    <source>
        <dbReference type="PROSITE" id="PS50905"/>
    </source>
</evidence>
<proteinExistence type="inferred from homology"/>
<feature type="binding site" evidence="6">
    <location>
        <position position="17"/>
    </location>
    <ligand>
        <name>Fe cation</name>
        <dbReference type="ChEBI" id="CHEBI:24875"/>
        <label>1</label>
    </ligand>
</feature>
<dbReference type="SUPFAM" id="SSF47240">
    <property type="entry name" value="Ferritin-like"/>
    <property type="match status" value="1"/>
</dbReference>
<keyword evidence="7" id="KW-0963">Cytoplasm</keyword>
<feature type="binding site" evidence="6">
    <location>
        <position position="127"/>
    </location>
    <ligand>
        <name>Fe cation</name>
        <dbReference type="ChEBI" id="CHEBI:24875"/>
        <label>1</label>
    </ligand>
</feature>
<dbReference type="Gene3D" id="1.20.1260.10">
    <property type="match status" value="1"/>
</dbReference>
<evidence type="ECO:0000256" key="1">
    <source>
        <dbReference type="ARBA" id="ARBA00006950"/>
    </source>
</evidence>